<dbReference type="RefSeq" id="WP_123200229.1">
    <property type="nucleotide sequence ID" value="NZ_RJMB01000004.1"/>
</dbReference>
<evidence type="ECO:0000313" key="5">
    <source>
        <dbReference type="EMBL" id="RNL86035.1"/>
    </source>
</evidence>
<accession>A0A3N0EDV7</accession>
<dbReference type="InterPro" id="IPR036388">
    <property type="entry name" value="WH-like_DNA-bd_sf"/>
</dbReference>
<dbReference type="EMBL" id="RJMB01000004">
    <property type="protein sequence ID" value="RNL86035.1"/>
    <property type="molecule type" value="Genomic_DNA"/>
</dbReference>
<comment type="caution">
    <text evidence="5">The sequence shown here is derived from an EMBL/GenBank/DDBJ whole genome shotgun (WGS) entry which is preliminary data.</text>
</comment>
<evidence type="ECO:0000256" key="1">
    <source>
        <dbReference type="ARBA" id="ARBA00023015"/>
    </source>
</evidence>
<dbReference type="PROSITE" id="PS51118">
    <property type="entry name" value="HTH_HXLR"/>
    <property type="match status" value="1"/>
</dbReference>
<dbReference type="OrthoDB" id="9800966at2"/>
<dbReference type="SUPFAM" id="SSF46785">
    <property type="entry name" value="Winged helix' DNA-binding domain"/>
    <property type="match status" value="1"/>
</dbReference>
<keyword evidence="2" id="KW-0238">DNA-binding</keyword>
<dbReference type="Gene3D" id="1.10.10.10">
    <property type="entry name" value="Winged helix-like DNA-binding domain superfamily/Winged helix DNA-binding domain"/>
    <property type="match status" value="1"/>
</dbReference>
<dbReference type="Proteomes" id="UP000269198">
    <property type="component" value="Unassembled WGS sequence"/>
</dbReference>
<keyword evidence="1" id="KW-0805">Transcription regulation</keyword>
<proteinExistence type="predicted"/>
<protein>
    <submittedName>
        <fullName evidence="5">Transcriptional regulator</fullName>
    </submittedName>
</protein>
<evidence type="ECO:0000313" key="6">
    <source>
        <dbReference type="Proteomes" id="UP000269198"/>
    </source>
</evidence>
<name>A0A3N0EDV7_9ACTN</name>
<gene>
    <name evidence="5" type="ORF">EFW17_05720</name>
</gene>
<dbReference type="AlphaFoldDB" id="A0A3N0EDV7"/>
<dbReference type="PANTHER" id="PTHR33204">
    <property type="entry name" value="TRANSCRIPTIONAL REGULATOR, MARR FAMILY"/>
    <property type="match status" value="1"/>
</dbReference>
<keyword evidence="3" id="KW-0804">Transcription</keyword>
<organism evidence="5 6">
    <name type="scientific">Halostreptopolyspora alba</name>
    <dbReference type="NCBI Taxonomy" id="2487137"/>
    <lineage>
        <taxon>Bacteria</taxon>
        <taxon>Bacillati</taxon>
        <taxon>Actinomycetota</taxon>
        <taxon>Actinomycetes</taxon>
        <taxon>Streptosporangiales</taxon>
        <taxon>Nocardiopsidaceae</taxon>
        <taxon>Halostreptopolyspora</taxon>
    </lineage>
</organism>
<evidence type="ECO:0000259" key="4">
    <source>
        <dbReference type="PROSITE" id="PS51118"/>
    </source>
</evidence>
<evidence type="ECO:0000256" key="2">
    <source>
        <dbReference type="ARBA" id="ARBA00023125"/>
    </source>
</evidence>
<dbReference type="PANTHER" id="PTHR33204:SF37">
    <property type="entry name" value="HTH-TYPE TRANSCRIPTIONAL REGULATOR YODB"/>
    <property type="match status" value="1"/>
</dbReference>
<keyword evidence="6" id="KW-1185">Reference proteome</keyword>
<evidence type="ECO:0000256" key="3">
    <source>
        <dbReference type="ARBA" id="ARBA00023163"/>
    </source>
</evidence>
<feature type="domain" description="HTH hxlR-type" evidence="4">
    <location>
        <begin position="11"/>
        <end position="110"/>
    </location>
</feature>
<dbReference type="InterPro" id="IPR002577">
    <property type="entry name" value="HTH_HxlR"/>
</dbReference>
<dbReference type="Pfam" id="PF01638">
    <property type="entry name" value="HxlR"/>
    <property type="match status" value="1"/>
</dbReference>
<sequence>MAGYDYDAAFCPHYHHAAELVGRRWTGAIIRALLHGATHFSQIRDTIPDLTDKMLTTRLRELETEGIVARTVVPESPVRVEYHLTDKGRGLEQAVRALNDWADHWLVAGQDQPH</sequence>
<dbReference type="GO" id="GO:0003677">
    <property type="term" value="F:DNA binding"/>
    <property type="evidence" value="ECO:0007669"/>
    <property type="project" value="UniProtKB-KW"/>
</dbReference>
<dbReference type="InterPro" id="IPR036390">
    <property type="entry name" value="WH_DNA-bd_sf"/>
</dbReference>
<reference evidence="5 6" key="1">
    <citation type="submission" date="2018-11" db="EMBL/GenBank/DDBJ databases">
        <title>The genome draft of YIM 96095.</title>
        <authorList>
            <person name="Tang S.-K."/>
            <person name="Chunyu W.-X."/>
            <person name="Feng Y.-Z."/>
        </authorList>
    </citation>
    <scope>NUCLEOTIDE SEQUENCE [LARGE SCALE GENOMIC DNA]</scope>
    <source>
        <strain evidence="5 6">YIM 96095</strain>
    </source>
</reference>